<dbReference type="AlphaFoldDB" id="G7KQS5"/>
<evidence type="ECO:0000313" key="3">
    <source>
        <dbReference type="Proteomes" id="UP000002051"/>
    </source>
</evidence>
<gene>
    <name evidence="1" type="ordered locus">MTR_7g089830</name>
</gene>
<accession>G7KQS5</accession>
<reference evidence="2" key="3">
    <citation type="submission" date="2015-04" db="UniProtKB">
        <authorList>
            <consortium name="EnsemblPlants"/>
        </authorList>
    </citation>
    <scope>IDENTIFICATION</scope>
    <source>
        <strain evidence="2">cv. Jemalong A17</strain>
    </source>
</reference>
<protein>
    <recommendedName>
        <fullName evidence="4">F-box protein interaction domain protein</fullName>
    </recommendedName>
</protein>
<dbReference type="PaxDb" id="3880-AES81215"/>
<dbReference type="EnsemblPlants" id="AES81215">
    <property type="protein sequence ID" value="AES81215"/>
    <property type="gene ID" value="MTR_7g089830"/>
</dbReference>
<dbReference type="HOGENOM" id="CLU_1752477_0_0_1"/>
<keyword evidence="3" id="KW-1185">Reference proteome</keyword>
<reference evidence="1 3" key="1">
    <citation type="journal article" date="2011" name="Nature">
        <title>The Medicago genome provides insight into the evolution of rhizobial symbioses.</title>
        <authorList>
            <person name="Young N.D."/>
            <person name="Debelle F."/>
            <person name="Oldroyd G.E."/>
            <person name="Geurts R."/>
            <person name="Cannon S.B."/>
            <person name="Udvardi M.K."/>
            <person name="Benedito V.A."/>
            <person name="Mayer K.F."/>
            <person name="Gouzy J."/>
            <person name="Schoof H."/>
            <person name="Van de Peer Y."/>
            <person name="Proost S."/>
            <person name="Cook D.R."/>
            <person name="Meyers B.C."/>
            <person name="Spannagl M."/>
            <person name="Cheung F."/>
            <person name="De Mita S."/>
            <person name="Krishnakumar V."/>
            <person name="Gundlach H."/>
            <person name="Zhou S."/>
            <person name="Mudge J."/>
            <person name="Bharti A.K."/>
            <person name="Murray J.D."/>
            <person name="Naoumkina M.A."/>
            <person name="Rosen B."/>
            <person name="Silverstein K.A."/>
            <person name="Tang H."/>
            <person name="Rombauts S."/>
            <person name="Zhao P.X."/>
            <person name="Zhou P."/>
            <person name="Barbe V."/>
            <person name="Bardou P."/>
            <person name="Bechner M."/>
            <person name="Bellec A."/>
            <person name="Berger A."/>
            <person name="Berges H."/>
            <person name="Bidwell S."/>
            <person name="Bisseling T."/>
            <person name="Choisne N."/>
            <person name="Couloux A."/>
            <person name="Denny R."/>
            <person name="Deshpande S."/>
            <person name="Dai X."/>
            <person name="Doyle J.J."/>
            <person name="Dudez A.M."/>
            <person name="Farmer A.D."/>
            <person name="Fouteau S."/>
            <person name="Franken C."/>
            <person name="Gibelin C."/>
            <person name="Gish J."/>
            <person name="Goldstein S."/>
            <person name="Gonzalez A.J."/>
            <person name="Green P.J."/>
            <person name="Hallab A."/>
            <person name="Hartog M."/>
            <person name="Hua A."/>
            <person name="Humphray S.J."/>
            <person name="Jeong D.H."/>
            <person name="Jing Y."/>
            <person name="Jocker A."/>
            <person name="Kenton S.M."/>
            <person name="Kim D.J."/>
            <person name="Klee K."/>
            <person name="Lai H."/>
            <person name="Lang C."/>
            <person name="Lin S."/>
            <person name="Macmil S.L."/>
            <person name="Magdelenat G."/>
            <person name="Matthews L."/>
            <person name="McCorrison J."/>
            <person name="Monaghan E.L."/>
            <person name="Mun J.H."/>
            <person name="Najar F.Z."/>
            <person name="Nicholson C."/>
            <person name="Noirot C."/>
            <person name="O'Bleness M."/>
            <person name="Paule C.R."/>
            <person name="Poulain J."/>
            <person name="Prion F."/>
            <person name="Qin B."/>
            <person name="Qu C."/>
            <person name="Retzel E.F."/>
            <person name="Riddle C."/>
            <person name="Sallet E."/>
            <person name="Samain S."/>
            <person name="Samson N."/>
            <person name="Sanders I."/>
            <person name="Saurat O."/>
            <person name="Scarpelli C."/>
            <person name="Schiex T."/>
            <person name="Segurens B."/>
            <person name="Severin A.J."/>
            <person name="Sherrier D.J."/>
            <person name="Shi R."/>
            <person name="Sims S."/>
            <person name="Singer S.R."/>
            <person name="Sinharoy S."/>
            <person name="Sterck L."/>
            <person name="Viollet A."/>
            <person name="Wang B.B."/>
            <person name="Wang K."/>
            <person name="Wang M."/>
            <person name="Wang X."/>
            <person name="Warfsmann J."/>
            <person name="Weissenbach J."/>
            <person name="White D.D."/>
            <person name="White J.D."/>
            <person name="Wiley G.B."/>
            <person name="Wincker P."/>
            <person name="Xing Y."/>
            <person name="Yang L."/>
            <person name="Yao Z."/>
            <person name="Ying F."/>
            <person name="Zhai J."/>
            <person name="Zhou L."/>
            <person name="Zuber A."/>
            <person name="Denarie J."/>
            <person name="Dixon R.A."/>
            <person name="May G.D."/>
            <person name="Schwartz D.C."/>
            <person name="Rogers J."/>
            <person name="Quetier F."/>
            <person name="Town C.D."/>
            <person name="Roe B.A."/>
        </authorList>
    </citation>
    <scope>NUCLEOTIDE SEQUENCE [LARGE SCALE GENOMIC DNA]</scope>
    <source>
        <strain evidence="1">A17</strain>
        <strain evidence="2 3">cv. Jemalong A17</strain>
    </source>
</reference>
<sequence length="149" mass="17434">MLECTYGGVYFGCSVNWLATNLIDPGNDDLVYQFGIISLDLGTETHTQLIICVLRNSFCFYHDFNGTDFVIWKMTEFGNDKSWTQFLKFSYHNLRLTYYQLNYHFRFGRMRLILMPLHLSEDGDTLVFAANNLKHQVIIFSITGEPIEY</sequence>
<evidence type="ECO:0008006" key="4">
    <source>
        <dbReference type="Google" id="ProtNLM"/>
    </source>
</evidence>
<dbReference type="OMA" id="PESWTRM"/>
<reference evidence="1 3" key="2">
    <citation type="journal article" date="2014" name="BMC Genomics">
        <title>An improved genome release (version Mt4.0) for the model legume Medicago truncatula.</title>
        <authorList>
            <person name="Tang H."/>
            <person name="Krishnakumar V."/>
            <person name="Bidwell S."/>
            <person name="Rosen B."/>
            <person name="Chan A."/>
            <person name="Zhou S."/>
            <person name="Gentzbittel L."/>
            <person name="Childs K.L."/>
            <person name="Yandell M."/>
            <person name="Gundlach H."/>
            <person name="Mayer K.F."/>
            <person name="Schwartz D.C."/>
            <person name="Town C.D."/>
        </authorList>
    </citation>
    <scope>GENOME REANNOTATION</scope>
    <source>
        <strain evidence="2 3">cv. Jemalong A17</strain>
    </source>
</reference>
<proteinExistence type="predicted"/>
<organism evidence="1 3">
    <name type="scientific">Medicago truncatula</name>
    <name type="common">Barrel medic</name>
    <name type="synonym">Medicago tribuloides</name>
    <dbReference type="NCBI Taxonomy" id="3880"/>
    <lineage>
        <taxon>Eukaryota</taxon>
        <taxon>Viridiplantae</taxon>
        <taxon>Streptophyta</taxon>
        <taxon>Embryophyta</taxon>
        <taxon>Tracheophyta</taxon>
        <taxon>Spermatophyta</taxon>
        <taxon>Magnoliopsida</taxon>
        <taxon>eudicotyledons</taxon>
        <taxon>Gunneridae</taxon>
        <taxon>Pentapetalae</taxon>
        <taxon>rosids</taxon>
        <taxon>fabids</taxon>
        <taxon>Fabales</taxon>
        <taxon>Fabaceae</taxon>
        <taxon>Papilionoideae</taxon>
        <taxon>50 kb inversion clade</taxon>
        <taxon>NPAAA clade</taxon>
        <taxon>Hologalegina</taxon>
        <taxon>IRL clade</taxon>
        <taxon>Trifolieae</taxon>
        <taxon>Medicago</taxon>
    </lineage>
</organism>
<name>G7KQS5_MEDTR</name>
<evidence type="ECO:0000313" key="2">
    <source>
        <dbReference type="EnsemblPlants" id="AES81215"/>
    </source>
</evidence>
<dbReference type="Proteomes" id="UP000002051">
    <property type="component" value="Unassembled WGS sequence"/>
</dbReference>
<dbReference type="EMBL" id="CM001223">
    <property type="protein sequence ID" value="AES81215.1"/>
    <property type="molecule type" value="Genomic_DNA"/>
</dbReference>
<evidence type="ECO:0000313" key="1">
    <source>
        <dbReference type="EMBL" id="AES81215.1"/>
    </source>
</evidence>